<evidence type="ECO:0000313" key="15">
    <source>
        <dbReference type="RefSeq" id="XP_014677545.1"/>
    </source>
</evidence>
<dbReference type="InterPro" id="IPR000157">
    <property type="entry name" value="TIR_dom"/>
</dbReference>
<dbReference type="Gene3D" id="3.40.50.10140">
    <property type="entry name" value="Toll/interleukin-1 receptor homology (TIR) domain"/>
    <property type="match status" value="1"/>
</dbReference>
<keyword evidence="14" id="KW-1185">Reference proteome</keyword>
<proteinExistence type="inferred from homology"/>
<evidence type="ECO:0000256" key="4">
    <source>
        <dbReference type="ARBA" id="ARBA00022490"/>
    </source>
</evidence>
<dbReference type="SUPFAM" id="SSF47769">
    <property type="entry name" value="SAM/Pointed domain"/>
    <property type="match status" value="2"/>
</dbReference>
<comment type="similarity">
    <text evidence="2">Belongs to the SARM1 family.</text>
</comment>
<keyword evidence="4" id="KW-0963">Cytoplasm</keyword>
<dbReference type="InterPro" id="IPR011989">
    <property type="entry name" value="ARM-like"/>
</dbReference>
<dbReference type="InterPro" id="IPR001660">
    <property type="entry name" value="SAM"/>
</dbReference>
<evidence type="ECO:0000256" key="10">
    <source>
        <dbReference type="ARBA" id="ARBA00047304"/>
    </source>
</evidence>
<dbReference type="SUPFAM" id="SSF52200">
    <property type="entry name" value="Toll/Interleukin receptor TIR domain"/>
    <property type="match status" value="1"/>
</dbReference>
<name>A0ABM1EZC4_PRICU</name>
<dbReference type="SMART" id="SM00454">
    <property type="entry name" value="SAM"/>
    <property type="match status" value="2"/>
</dbReference>
<accession>A0ABM1EZC4</accession>
<dbReference type="Gene3D" id="1.10.150.50">
    <property type="entry name" value="Transcription Factor, Ets-1"/>
    <property type="match status" value="2"/>
</dbReference>
<evidence type="ECO:0000259" key="12">
    <source>
        <dbReference type="PROSITE" id="PS50104"/>
    </source>
</evidence>
<dbReference type="Pfam" id="PF13676">
    <property type="entry name" value="TIR_2"/>
    <property type="match status" value="1"/>
</dbReference>
<comment type="subcellular location">
    <subcellularLocation>
        <location evidence="1">Cytoplasm</location>
    </subcellularLocation>
</comment>
<keyword evidence="7" id="KW-0378">Hydrolase</keyword>
<dbReference type="GeneID" id="106817395"/>
<evidence type="ECO:0000256" key="7">
    <source>
        <dbReference type="ARBA" id="ARBA00022801"/>
    </source>
</evidence>
<dbReference type="PANTHER" id="PTHR22998">
    <property type="entry name" value="SARM1"/>
    <property type="match status" value="1"/>
</dbReference>
<dbReference type="SUPFAM" id="SSF48371">
    <property type="entry name" value="ARM repeat"/>
    <property type="match status" value="1"/>
</dbReference>
<gene>
    <name evidence="15" type="primary">LOC106817395</name>
</gene>
<evidence type="ECO:0000256" key="11">
    <source>
        <dbReference type="SAM" id="MobiDB-lite"/>
    </source>
</evidence>
<keyword evidence="6" id="KW-0677">Repeat</keyword>
<evidence type="ECO:0000256" key="3">
    <source>
        <dbReference type="ARBA" id="ARBA00011982"/>
    </source>
</evidence>
<dbReference type="CDD" id="cd24153">
    <property type="entry name" value="SARM1_N"/>
    <property type="match status" value="1"/>
</dbReference>
<evidence type="ECO:0000256" key="8">
    <source>
        <dbReference type="ARBA" id="ARBA00022859"/>
    </source>
</evidence>
<evidence type="ECO:0000256" key="9">
    <source>
        <dbReference type="ARBA" id="ARBA00023027"/>
    </source>
</evidence>
<evidence type="ECO:0000256" key="5">
    <source>
        <dbReference type="ARBA" id="ARBA00022588"/>
    </source>
</evidence>
<dbReference type="Pfam" id="PF07647">
    <property type="entry name" value="SAM_2"/>
    <property type="match status" value="2"/>
</dbReference>
<evidence type="ECO:0000256" key="6">
    <source>
        <dbReference type="ARBA" id="ARBA00022737"/>
    </source>
</evidence>
<dbReference type="InterPro" id="IPR039184">
    <property type="entry name" value="SARM1"/>
</dbReference>
<protein>
    <recommendedName>
        <fullName evidence="3">ADP-ribosyl cyclase/cyclic ADP-ribose hydrolase</fullName>
        <ecNumber evidence="3">3.2.2.6</ecNumber>
    </recommendedName>
</protein>
<keyword evidence="5" id="KW-0399">Innate immunity</keyword>
<feature type="region of interest" description="Disordered" evidence="11">
    <location>
        <begin position="584"/>
        <end position="677"/>
    </location>
</feature>
<comment type="catalytic activity">
    <reaction evidence="10">
        <text>NAD(+) + H2O = ADP-D-ribose + nicotinamide + H(+)</text>
        <dbReference type="Rhea" id="RHEA:16301"/>
        <dbReference type="ChEBI" id="CHEBI:15377"/>
        <dbReference type="ChEBI" id="CHEBI:15378"/>
        <dbReference type="ChEBI" id="CHEBI:17154"/>
        <dbReference type="ChEBI" id="CHEBI:57540"/>
        <dbReference type="ChEBI" id="CHEBI:57967"/>
        <dbReference type="EC" id="3.2.2.6"/>
    </reaction>
    <physiologicalReaction direction="left-to-right" evidence="10">
        <dbReference type="Rhea" id="RHEA:16302"/>
    </physiologicalReaction>
</comment>
<dbReference type="PROSITE" id="PS50105">
    <property type="entry name" value="SAM_DOMAIN"/>
    <property type="match status" value="1"/>
</dbReference>
<dbReference type="PROSITE" id="PS50104">
    <property type="entry name" value="TIR"/>
    <property type="match status" value="1"/>
</dbReference>
<dbReference type="EC" id="3.2.2.6" evidence="3"/>
<dbReference type="Gene3D" id="1.25.10.10">
    <property type="entry name" value="Leucine-rich Repeat Variant"/>
    <property type="match status" value="1"/>
</dbReference>
<sequence>MDEIHRLVRQAWNMPGVGRDLAYALCDVLRTSGALDTLIAHCSDPSSELRFQSARTLEQCLSTNNRDYVVETGLDGVVKVACMKGEPAMARVGTGILENLFKHSEETCTKVVRLGGLESILTQSRSNDLPTMRHCAAAFANLALYGGAENHQLMIKQNVPEWLFPLAFSKDDSTRYYACLAICSLGSNKEIEAAVKKSGTLELVEPFLTSHDPQEFARSDDAHTHGRSKDWLQLLVPSLTSSRVEARSLAAFHFAMEASIKKRQNRLEDFYEIGAIDALKRVASSPNKLASKYAGEALQIIGEEIPHKLSLQVPLWTTIDVLQWVKQIGFELFESEFTSCRVDGDLLLQLDDAMLESDICMSNGILRKRFLRELKTLKINADYSCVDPSGLDSWMLRLQTDLSQYSYSMLHQGVCMDMLPYLNDDHLRDDCGIGNGIHRLRIAGAIRNTLACFYCLLLKVHLQLRGFRVFIDVERLEVGKFDMNLLTSIRSSKNFILVLTTHALDRCLNDENCKDWVHKEVKAALECGCSIIPVHDNFEWPEAEHLPEDMRAVCHFNGIRWIHDYQEACVDKLERFLRGENAMTKSDSMAPMPPMHGAGAPKFPLPPPAIDENRSDSGGSSGSLVDEASLFRELAGSEVVRGDSAAPTKTNAMPRAPALLLPEPPRSRRVREKEGET</sequence>
<evidence type="ECO:0000256" key="1">
    <source>
        <dbReference type="ARBA" id="ARBA00004496"/>
    </source>
</evidence>
<feature type="domain" description="SAM" evidence="13">
    <location>
        <begin position="316"/>
        <end position="380"/>
    </location>
</feature>
<dbReference type="InterPro" id="IPR016024">
    <property type="entry name" value="ARM-type_fold"/>
</dbReference>
<dbReference type="RefSeq" id="XP_014677545.1">
    <property type="nucleotide sequence ID" value="XM_014822059.1"/>
</dbReference>
<dbReference type="InterPro" id="IPR013761">
    <property type="entry name" value="SAM/pointed_sf"/>
</dbReference>
<dbReference type="Proteomes" id="UP000695022">
    <property type="component" value="Unplaced"/>
</dbReference>
<evidence type="ECO:0000313" key="14">
    <source>
        <dbReference type="Proteomes" id="UP000695022"/>
    </source>
</evidence>
<dbReference type="PANTHER" id="PTHR22998:SF1">
    <property type="entry name" value="NAD(+) HYDROLASE SARM1"/>
    <property type="match status" value="1"/>
</dbReference>
<organism evidence="14 15">
    <name type="scientific">Priapulus caudatus</name>
    <name type="common">Priapulid worm</name>
    <dbReference type="NCBI Taxonomy" id="37621"/>
    <lineage>
        <taxon>Eukaryota</taxon>
        <taxon>Metazoa</taxon>
        <taxon>Ecdysozoa</taxon>
        <taxon>Scalidophora</taxon>
        <taxon>Priapulida</taxon>
        <taxon>Priapulimorpha</taxon>
        <taxon>Priapulimorphida</taxon>
        <taxon>Priapulidae</taxon>
        <taxon>Priapulus</taxon>
    </lineage>
</organism>
<feature type="domain" description="TIR" evidence="12">
    <location>
        <begin position="436"/>
        <end position="581"/>
    </location>
</feature>
<evidence type="ECO:0000259" key="13">
    <source>
        <dbReference type="PROSITE" id="PS50105"/>
    </source>
</evidence>
<feature type="compositionally biased region" description="Low complexity" evidence="11">
    <location>
        <begin position="652"/>
        <end position="661"/>
    </location>
</feature>
<keyword evidence="8" id="KW-0391">Immunity</keyword>
<dbReference type="InterPro" id="IPR035897">
    <property type="entry name" value="Toll_tir_struct_dom_sf"/>
</dbReference>
<reference evidence="15" key="1">
    <citation type="submission" date="2025-08" db="UniProtKB">
        <authorList>
            <consortium name="RefSeq"/>
        </authorList>
    </citation>
    <scope>IDENTIFICATION</scope>
</reference>
<keyword evidence="9" id="KW-0520">NAD</keyword>
<evidence type="ECO:0000256" key="2">
    <source>
        <dbReference type="ARBA" id="ARBA00008291"/>
    </source>
</evidence>
<dbReference type="SMART" id="SM00255">
    <property type="entry name" value="TIR"/>
    <property type="match status" value="1"/>
</dbReference>